<dbReference type="SUPFAM" id="SSF54637">
    <property type="entry name" value="Thioesterase/thiol ester dehydrase-isomerase"/>
    <property type="match status" value="1"/>
</dbReference>
<dbReference type="AlphaFoldDB" id="A0A3A1WVK5"/>
<evidence type="ECO:0000313" key="3">
    <source>
        <dbReference type="Proteomes" id="UP000265750"/>
    </source>
</evidence>
<accession>A0A3A1WVK5</accession>
<dbReference type="OrthoDB" id="9801735at2"/>
<proteinExistence type="predicted"/>
<dbReference type="InterPro" id="IPR029069">
    <property type="entry name" value="HotDog_dom_sf"/>
</dbReference>
<name>A0A3A1WVK5_9HYPH</name>
<dbReference type="Proteomes" id="UP000265750">
    <property type="component" value="Unassembled WGS sequence"/>
</dbReference>
<feature type="domain" description="MaoC-like" evidence="1">
    <location>
        <begin position="42"/>
        <end position="139"/>
    </location>
</feature>
<dbReference type="InterPro" id="IPR002539">
    <property type="entry name" value="MaoC-like_dom"/>
</dbReference>
<keyword evidence="3" id="KW-1185">Reference proteome</keyword>
<dbReference type="CDD" id="cd03450">
    <property type="entry name" value="NodN"/>
    <property type="match status" value="1"/>
</dbReference>
<dbReference type="PANTHER" id="PTHR42993:SF1">
    <property type="entry name" value="MAOC-LIKE DEHYDRATASE DOMAIN-CONTAINING PROTEIN"/>
    <property type="match status" value="1"/>
</dbReference>
<comment type="caution">
    <text evidence="2">The sequence shown here is derived from an EMBL/GenBank/DDBJ whole genome shotgun (WGS) entry which is preliminary data.</text>
</comment>
<dbReference type="Pfam" id="PF01575">
    <property type="entry name" value="MaoC_dehydratas"/>
    <property type="match status" value="1"/>
</dbReference>
<organism evidence="2 3">
    <name type="scientific">Aureimonas flava</name>
    <dbReference type="NCBI Taxonomy" id="2320271"/>
    <lineage>
        <taxon>Bacteria</taxon>
        <taxon>Pseudomonadati</taxon>
        <taxon>Pseudomonadota</taxon>
        <taxon>Alphaproteobacteria</taxon>
        <taxon>Hyphomicrobiales</taxon>
        <taxon>Aurantimonadaceae</taxon>
        <taxon>Aureimonas</taxon>
    </lineage>
</organism>
<reference evidence="3" key="1">
    <citation type="submission" date="2018-09" db="EMBL/GenBank/DDBJ databases">
        <authorList>
            <person name="Tuo L."/>
        </authorList>
    </citation>
    <scope>NUCLEOTIDE SEQUENCE [LARGE SCALE GENOMIC DNA]</scope>
    <source>
        <strain evidence="3">M2BS4Y-1</strain>
    </source>
</reference>
<sequence length="184" mass="20380">MTGANASTRLDRLALDDEDALRRRLVPLETYRSYLDGQAFVSDWLRVDQSMIDRFADATNDHQFIHVDPERAMAETPFGGTIAHGFLSLSLLSTLAYDAMPGAERTRMGVNYGFDEVRFLTPVKSGARVRGSFRLVALKERAVSLQSTWDAAVEIEGAPKPALVARWITLAVLEPPADDERTPA</sequence>
<dbReference type="EMBL" id="QYRN01000003">
    <property type="protein sequence ID" value="RIY02160.1"/>
    <property type="molecule type" value="Genomic_DNA"/>
</dbReference>
<protein>
    <submittedName>
        <fullName evidence="2">MaoC family dehydratase</fullName>
    </submittedName>
</protein>
<gene>
    <name evidence="2" type="ORF">D3218_07660</name>
</gene>
<dbReference type="Gene3D" id="3.10.129.10">
    <property type="entry name" value="Hotdog Thioesterase"/>
    <property type="match status" value="1"/>
</dbReference>
<evidence type="ECO:0000259" key="1">
    <source>
        <dbReference type="Pfam" id="PF01575"/>
    </source>
</evidence>
<evidence type="ECO:0000313" key="2">
    <source>
        <dbReference type="EMBL" id="RIY02160.1"/>
    </source>
</evidence>
<dbReference type="PANTHER" id="PTHR42993">
    <property type="entry name" value="MAOC-LIKE DEHYDRATASE DOMAIN-CONTAINING PROTEIN"/>
    <property type="match status" value="1"/>
</dbReference>
<dbReference type="InterPro" id="IPR039375">
    <property type="entry name" value="NodN-like"/>
</dbReference>